<dbReference type="SUPFAM" id="SSF48452">
    <property type="entry name" value="TPR-like"/>
    <property type="match status" value="5"/>
</dbReference>
<dbReference type="GO" id="GO:0055087">
    <property type="term" value="C:Ski complex"/>
    <property type="evidence" value="ECO:0007669"/>
    <property type="project" value="InterPro"/>
</dbReference>
<dbReference type="OrthoDB" id="421075at2759"/>
<feature type="repeat" description="TPR" evidence="3">
    <location>
        <begin position="964"/>
        <end position="997"/>
    </location>
</feature>
<dbReference type="InterPro" id="IPR040962">
    <property type="entry name" value="TPR_22"/>
</dbReference>
<dbReference type="Gene3D" id="1.25.40.10">
    <property type="entry name" value="Tetratricopeptide repeat domain"/>
    <property type="match status" value="4"/>
</dbReference>
<name>A0A9P6HR76_9AGAM</name>
<proteinExistence type="predicted"/>
<dbReference type="PANTHER" id="PTHR15704:SF7">
    <property type="entry name" value="SUPERKILLER COMPLEX PROTEIN 3"/>
    <property type="match status" value="1"/>
</dbReference>
<dbReference type="PANTHER" id="PTHR15704">
    <property type="entry name" value="SUPERKILLER 3 PROTEIN-RELATED"/>
    <property type="match status" value="1"/>
</dbReference>
<keyword evidence="2 3" id="KW-0802">TPR repeat</keyword>
<gene>
    <name evidence="4" type="ORF">BJ322DRAFT_1133708</name>
</gene>
<evidence type="ECO:0000256" key="2">
    <source>
        <dbReference type="ARBA" id="ARBA00022803"/>
    </source>
</evidence>
<dbReference type="InterPro" id="IPR039226">
    <property type="entry name" value="Ski3/TTC37"/>
</dbReference>
<dbReference type="SMART" id="SM00028">
    <property type="entry name" value="TPR"/>
    <property type="match status" value="11"/>
</dbReference>
<dbReference type="PROSITE" id="PS50005">
    <property type="entry name" value="TPR"/>
    <property type="match status" value="2"/>
</dbReference>
<dbReference type="Proteomes" id="UP000736335">
    <property type="component" value="Unassembled WGS sequence"/>
</dbReference>
<dbReference type="Pfam" id="PF18833">
    <property type="entry name" value="TPR_22"/>
    <property type="match status" value="1"/>
</dbReference>
<dbReference type="Pfam" id="PF13432">
    <property type="entry name" value="TPR_16"/>
    <property type="match status" value="3"/>
</dbReference>
<dbReference type="EMBL" id="WIUZ02000001">
    <property type="protein sequence ID" value="KAF9792950.1"/>
    <property type="molecule type" value="Genomic_DNA"/>
</dbReference>
<feature type="repeat" description="TPR" evidence="3">
    <location>
        <begin position="685"/>
        <end position="718"/>
    </location>
</feature>
<comment type="caution">
    <text evidence="4">The sequence shown here is derived from an EMBL/GenBank/DDBJ whole genome shotgun (WGS) entry which is preliminary data.</text>
</comment>
<evidence type="ECO:0000256" key="3">
    <source>
        <dbReference type="PROSITE-ProRule" id="PRU00339"/>
    </source>
</evidence>
<protein>
    <submittedName>
        <fullName evidence="4">TPR-like protein</fullName>
    </submittedName>
</protein>
<dbReference type="InterPro" id="IPR019734">
    <property type="entry name" value="TPR_rpt"/>
</dbReference>
<evidence type="ECO:0000313" key="4">
    <source>
        <dbReference type="EMBL" id="KAF9792950.1"/>
    </source>
</evidence>
<evidence type="ECO:0000313" key="5">
    <source>
        <dbReference type="Proteomes" id="UP000736335"/>
    </source>
</evidence>
<sequence>MASVRNKLKTARTAIGKGEFSAALEASVEILEEDPSNYNANVFLGLASLGLGQRDKSEQAYRKAIQVDAASPLAWQGISKLYAQTGKWDRYAESLDRLAHIFAQSDDATKCAENLQKYVDVCKQHLGPLQVVTALLLYLPNSELYPVLCSLPPPDATNPDSTTTFAAQSAIQNSLPVVEEVVQILEKHEESTFTQEVDKRRKRLGAPAPDVIRQEVCYEIWSESRLPEFYNEILNHPNTSDELRRETESKLFSHRQRLLSVTPSSERKSQVSEELEEMVNGIILLGISNEAVWTYHIEGQDVYSLEEYDVSVLRKFLDLFPYSGYTNLILGYLAYAGLPPTTDPESPRPPATIEYEDSFDVIQDSYNELPDSVLAARMMVDVFHNDRDYENAIKVAEIGLERTRKLESERGKPFPKTRRMFNVMLGTSLVHHYPPKYHTRALRILDDVLSGDEDNVPSLMGRAYILQASNDWDAAAGLFSRVNELLPDNVNEGIRAREELAWCSLHQGNEDVAAAELKAVSDTLDDLEDREVDQARCLWRMGKCAWKAEEYDRAYQCFITALKRFPSFAPAFSDLGVYYLEVANPPDPNRASKCFQKAFELDATQAGAAKRLAESFAEEREWDLVEVVARRTIEGEGGNEQITPKHLPVNSWAWKALGVVELNRKNHPAAIQSLQISLRGEPDDQVGWVRLGEAYARAGRHAAAIKALEHARSLRPDDWICSYLIADVQSQTEHFTEAIASLRSILDDHPSELGVLVALSTAHLNHGTQELSLGFFARAEVSFLTAIEVAWTAMETNSGFSRVLWKIIADSLFRYSSIQSPGETQRLSDVLVTLKEILEAAPSIPISKPLVGSFAPEEVSALTVLYFAVATYEYRISFGFHDDKAKASAWYDLGVALQTLRSRNVESHATITQDRVVHCLKEAVSAEPDEQSQWIALGNAYFLSNAKSAQHAYIKSLELNSKNVATWTNLGLLYLHHQDLELANEAFLRAQVLDSNYPLAWLGQGLVASAHGHELDAEQIFEHIVGLETTIAEADLSYAFKLFSRIVNGSQEPAIVRESLVPAFFVLDRYCQERPNDESALHLFSLVCERVGHYDLAVELITKAISILEAKYEESEDLAIERQFAVANANLGRLRVAIGDFEGALESLETVLGLIGDDDGAESRVLRTQSYFVTGISKFKCGDLNGAMESFQSAMDSAGDDHTMIGHVSVLLAQALWSLGGDEARESAKSQLLQCISSDPENLEAIGLLAGMGILTNDDGLVDAALAEMLSLPLDQRVAMDPHHDVDGLLVKHYLGQGDISRAFSEAQKGIFAQPTSKELKLRAASLALQDDRSVQALALLTSVGEVSEGTPAEYAKRLGLRAVAESLSSSEGSEPLKLAQKAVKLNPASFEAWSTLGFVRNTTTQ</sequence>
<keyword evidence="1" id="KW-0677">Repeat</keyword>
<accession>A0A9P6HR76</accession>
<dbReference type="GO" id="GO:0006401">
    <property type="term" value="P:RNA catabolic process"/>
    <property type="evidence" value="ECO:0007669"/>
    <property type="project" value="InterPro"/>
</dbReference>
<keyword evidence="5" id="KW-1185">Reference proteome</keyword>
<organism evidence="4 5">
    <name type="scientific">Thelephora terrestris</name>
    <dbReference type="NCBI Taxonomy" id="56493"/>
    <lineage>
        <taxon>Eukaryota</taxon>
        <taxon>Fungi</taxon>
        <taxon>Dikarya</taxon>
        <taxon>Basidiomycota</taxon>
        <taxon>Agaricomycotina</taxon>
        <taxon>Agaricomycetes</taxon>
        <taxon>Thelephorales</taxon>
        <taxon>Thelephoraceae</taxon>
        <taxon>Thelephora</taxon>
    </lineage>
</organism>
<reference evidence="4" key="2">
    <citation type="submission" date="2020-11" db="EMBL/GenBank/DDBJ databases">
        <authorList>
            <consortium name="DOE Joint Genome Institute"/>
            <person name="Kuo A."/>
            <person name="Miyauchi S."/>
            <person name="Kiss E."/>
            <person name="Drula E."/>
            <person name="Kohler A."/>
            <person name="Sanchez-Garcia M."/>
            <person name="Andreopoulos B."/>
            <person name="Barry K.W."/>
            <person name="Bonito G."/>
            <person name="Buee M."/>
            <person name="Carver A."/>
            <person name="Chen C."/>
            <person name="Cichocki N."/>
            <person name="Clum A."/>
            <person name="Culley D."/>
            <person name="Crous P.W."/>
            <person name="Fauchery L."/>
            <person name="Girlanda M."/>
            <person name="Hayes R."/>
            <person name="Keri Z."/>
            <person name="Labutti K."/>
            <person name="Lipzen A."/>
            <person name="Lombard V."/>
            <person name="Magnuson J."/>
            <person name="Maillard F."/>
            <person name="Morin E."/>
            <person name="Murat C."/>
            <person name="Nolan M."/>
            <person name="Ohm R."/>
            <person name="Pangilinan J."/>
            <person name="Pereira M."/>
            <person name="Perotto S."/>
            <person name="Peter M."/>
            <person name="Riley R."/>
            <person name="Sitrit Y."/>
            <person name="Stielow B."/>
            <person name="Szollosi G."/>
            <person name="Zifcakova L."/>
            <person name="Stursova M."/>
            <person name="Spatafora J.W."/>
            <person name="Tedersoo L."/>
            <person name="Vaario L.-M."/>
            <person name="Yamada A."/>
            <person name="Yan M."/>
            <person name="Wang P."/>
            <person name="Xu J."/>
            <person name="Bruns T."/>
            <person name="Baldrian P."/>
            <person name="Vilgalys R."/>
            <person name="Henrissat B."/>
            <person name="Grigoriev I.V."/>
            <person name="Hibbett D."/>
            <person name="Nagy L.G."/>
            <person name="Martin F.M."/>
        </authorList>
    </citation>
    <scope>NUCLEOTIDE SEQUENCE</scope>
    <source>
        <strain evidence="4">UH-Tt-Lm1</strain>
    </source>
</reference>
<reference evidence="4" key="1">
    <citation type="journal article" date="2020" name="Nat. Commun.">
        <title>Large-scale genome sequencing of mycorrhizal fungi provides insights into the early evolution of symbiotic traits.</title>
        <authorList>
            <person name="Miyauchi S."/>
            <person name="Kiss E."/>
            <person name="Kuo A."/>
            <person name="Drula E."/>
            <person name="Kohler A."/>
            <person name="Sanchez-Garcia M."/>
            <person name="Morin E."/>
            <person name="Andreopoulos B."/>
            <person name="Barry K.W."/>
            <person name="Bonito G."/>
            <person name="Buee M."/>
            <person name="Carver A."/>
            <person name="Chen C."/>
            <person name="Cichocki N."/>
            <person name="Clum A."/>
            <person name="Culley D."/>
            <person name="Crous P.W."/>
            <person name="Fauchery L."/>
            <person name="Girlanda M."/>
            <person name="Hayes R.D."/>
            <person name="Keri Z."/>
            <person name="LaButti K."/>
            <person name="Lipzen A."/>
            <person name="Lombard V."/>
            <person name="Magnuson J."/>
            <person name="Maillard F."/>
            <person name="Murat C."/>
            <person name="Nolan M."/>
            <person name="Ohm R.A."/>
            <person name="Pangilinan J."/>
            <person name="Pereira M.F."/>
            <person name="Perotto S."/>
            <person name="Peter M."/>
            <person name="Pfister S."/>
            <person name="Riley R."/>
            <person name="Sitrit Y."/>
            <person name="Stielow J.B."/>
            <person name="Szollosi G."/>
            <person name="Zifcakova L."/>
            <person name="Stursova M."/>
            <person name="Spatafora J.W."/>
            <person name="Tedersoo L."/>
            <person name="Vaario L.M."/>
            <person name="Yamada A."/>
            <person name="Yan M."/>
            <person name="Wang P."/>
            <person name="Xu J."/>
            <person name="Bruns T."/>
            <person name="Baldrian P."/>
            <person name="Vilgalys R."/>
            <person name="Dunand C."/>
            <person name="Henrissat B."/>
            <person name="Grigoriev I.V."/>
            <person name="Hibbett D."/>
            <person name="Nagy L.G."/>
            <person name="Martin F.M."/>
        </authorList>
    </citation>
    <scope>NUCLEOTIDE SEQUENCE</scope>
    <source>
        <strain evidence="4">UH-Tt-Lm1</strain>
    </source>
</reference>
<dbReference type="InterPro" id="IPR011990">
    <property type="entry name" value="TPR-like_helical_dom_sf"/>
</dbReference>
<evidence type="ECO:0000256" key="1">
    <source>
        <dbReference type="ARBA" id="ARBA00022737"/>
    </source>
</evidence>